<evidence type="ECO:0000256" key="7">
    <source>
        <dbReference type="ARBA" id="ARBA00022984"/>
    </source>
</evidence>
<dbReference type="Pfam" id="PF00905">
    <property type="entry name" value="Transpeptidase"/>
    <property type="match status" value="1"/>
</dbReference>
<dbReference type="InterPro" id="IPR001460">
    <property type="entry name" value="PCN-bd_Tpept"/>
</dbReference>
<dbReference type="GO" id="GO:0005886">
    <property type="term" value="C:plasma membrane"/>
    <property type="evidence" value="ECO:0007669"/>
    <property type="project" value="UniProtKB-SubCell"/>
</dbReference>
<keyword evidence="4" id="KW-1003">Cell membrane</keyword>
<keyword evidence="17" id="KW-1185">Reference proteome</keyword>
<dbReference type="EMBL" id="LGIQ01000009">
    <property type="protein sequence ID" value="KNB70692.1"/>
    <property type="molecule type" value="Genomic_DNA"/>
</dbReference>
<evidence type="ECO:0000256" key="6">
    <source>
        <dbReference type="ARBA" id="ARBA00022960"/>
    </source>
</evidence>
<dbReference type="AlphaFoldDB" id="A0A0K9YPW4"/>
<dbReference type="STRING" id="54915.ADS79_17590"/>
<dbReference type="SUPFAM" id="SSF56519">
    <property type="entry name" value="Penicillin binding protein dimerisation domain"/>
    <property type="match status" value="1"/>
</dbReference>
<keyword evidence="5 11" id="KW-0812">Transmembrane</keyword>
<evidence type="ECO:0000256" key="9">
    <source>
        <dbReference type="ARBA" id="ARBA00023136"/>
    </source>
</evidence>
<comment type="similarity">
    <text evidence="3">Belongs to the transpeptidase family.</text>
</comment>
<keyword evidence="7" id="KW-0573">Peptidoglycan synthesis</keyword>
<dbReference type="InterPro" id="IPR005311">
    <property type="entry name" value="PBP_dimer"/>
</dbReference>
<dbReference type="PANTHER" id="PTHR30627">
    <property type="entry name" value="PEPTIDOGLYCAN D,D-TRANSPEPTIDASE"/>
    <property type="match status" value="1"/>
</dbReference>
<dbReference type="GO" id="GO:0071972">
    <property type="term" value="F:peptidoglycan L,D-transpeptidase activity"/>
    <property type="evidence" value="ECO:0007669"/>
    <property type="project" value="TreeGrafter"/>
</dbReference>
<accession>A0A0K9YPW4</accession>
<evidence type="ECO:0000256" key="5">
    <source>
        <dbReference type="ARBA" id="ARBA00022692"/>
    </source>
</evidence>
<evidence type="ECO:0000256" key="1">
    <source>
        <dbReference type="ARBA" id="ARBA00004167"/>
    </source>
</evidence>
<dbReference type="GO" id="GO:0009252">
    <property type="term" value="P:peptidoglycan biosynthetic process"/>
    <property type="evidence" value="ECO:0007669"/>
    <property type="project" value="UniProtKB-KW"/>
</dbReference>
<dbReference type="SUPFAM" id="SSF56601">
    <property type="entry name" value="beta-lactamase/transpeptidase-like"/>
    <property type="match status" value="1"/>
</dbReference>
<keyword evidence="9 11" id="KW-0472">Membrane</keyword>
<keyword evidence="8 11" id="KW-1133">Transmembrane helix</keyword>
<dbReference type="InterPro" id="IPR050515">
    <property type="entry name" value="Beta-lactam/transpept"/>
</dbReference>
<evidence type="ECO:0000256" key="11">
    <source>
        <dbReference type="SAM" id="Phobius"/>
    </source>
</evidence>
<dbReference type="GO" id="GO:0008658">
    <property type="term" value="F:penicillin binding"/>
    <property type="evidence" value="ECO:0007669"/>
    <property type="project" value="InterPro"/>
</dbReference>
<dbReference type="GO" id="GO:0071555">
    <property type="term" value="P:cell wall organization"/>
    <property type="evidence" value="ECO:0007669"/>
    <property type="project" value="UniProtKB-KW"/>
</dbReference>
<dbReference type="Proteomes" id="UP000319578">
    <property type="component" value="Unassembled WGS sequence"/>
</dbReference>
<evidence type="ECO:0000259" key="12">
    <source>
        <dbReference type="Pfam" id="PF00905"/>
    </source>
</evidence>
<dbReference type="EMBL" id="BJON01000014">
    <property type="protein sequence ID" value="GED69845.1"/>
    <property type="molecule type" value="Genomic_DNA"/>
</dbReference>
<comment type="caution">
    <text evidence="15">The sequence shown here is derived from an EMBL/GenBank/DDBJ whole genome shotgun (WGS) entry which is preliminary data.</text>
</comment>
<name>A0A0K9YPW4_9BACL</name>
<evidence type="ECO:0000313" key="17">
    <source>
        <dbReference type="Proteomes" id="UP000319578"/>
    </source>
</evidence>
<keyword evidence="6" id="KW-0133">Cell shape</keyword>
<dbReference type="Pfam" id="PF03717">
    <property type="entry name" value="PBP_dimer"/>
    <property type="match status" value="1"/>
</dbReference>
<gene>
    <name evidence="14" type="primary">mrdA</name>
    <name evidence="15" type="ORF">ADS79_17590</name>
    <name evidence="14" type="ORF">BRE01_35470</name>
</gene>
<reference evidence="14 17" key="3">
    <citation type="submission" date="2019-06" db="EMBL/GenBank/DDBJ databases">
        <title>Whole genome shotgun sequence of Brevibacillus reuszeri NBRC 15719.</title>
        <authorList>
            <person name="Hosoyama A."/>
            <person name="Uohara A."/>
            <person name="Ohji S."/>
            <person name="Ichikawa N."/>
        </authorList>
    </citation>
    <scope>NUCLEOTIDE SEQUENCE [LARGE SCALE GENOMIC DNA]</scope>
    <source>
        <strain evidence="14 17">NBRC 15719</strain>
    </source>
</reference>
<evidence type="ECO:0000313" key="16">
    <source>
        <dbReference type="Proteomes" id="UP000036834"/>
    </source>
</evidence>
<dbReference type="PANTHER" id="PTHR30627:SF2">
    <property type="entry name" value="PEPTIDOGLYCAN D,D-TRANSPEPTIDASE MRDA"/>
    <property type="match status" value="1"/>
</dbReference>
<dbReference type="RefSeq" id="WP_049739704.1">
    <property type="nucleotide sequence ID" value="NZ_BJON01000014.1"/>
</dbReference>
<comment type="subcellular location">
    <subcellularLocation>
        <location evidence="2">Cell membrane</location>
    </subcellularLocation>
    <subcellularLocation>
        <location evidence="1">Membrane</location>
        <topology evidence="1">Single-pass membrane protein</topology>
    </subcellularLocation>
</comment>
<proteinExistence type="inferred from homology"/>
<organism evidence="15 16">
    <name type="scientific">Brevibacillus reuszeri</name>
    <dbReference type="NCBI Taxonomy" id="54915"/>
    <lineage>
        <taxon>Bacteria</taxon>
        <taxon>Bacillati</taxon>
        <taxon>Bacillota</taxon>
        <taxon>Bacilli</taxon>
        <taxon>Bacillales</taxon>
        <taxon>Paenibacillaceae</taxon>
        <taxon>Brevibacillus</taxon>
    </lineage>
</organism>
<evidence type="ECO:0000256" key="3">
    <source>
        <dbReference type="ARBA" id="ARBA00007171"/>
    </source>
</evidence>
<evidence type="ECO:0000256" key="2">
    <source>
        <dbReference type="ARBA" id="ARBA00004236"/>
    </source>
</evidence>
<evidence type="ECO:0000256" key="4">
    <source>
        <dbReference type="ARBA" id="ARBA00022475"/>
    </source>
</evidence>
<evidence type="ECO:0000256" key="10">
    <source>
        <dbReference type="ARBA" id="ARBA00023316"/>
    </source>
</evidence>
<reference evidence="15" key="2">
    <citation type="submission" date="2015-07" db="EMBL/GenBank/DDBJ databases">
        <title>MeaNS - Measles Nucleotide Surveillance Program.</title>
        <authorList>
            <person name="Tran T."/>
            <person name="Druce J."/>
        </authorList>
    </citation>
    <scope>NUCLEOTIDE SEQUENCE</scope>
    <source>
        <strain evidence="15">DSM 9887</strain>
    </source>
</reference>
<feature type="transmembrane region" description="Helical" evidence="11">
    <location>
        <begin position="17"/>
        <end position="36"/>
    </location>
</feature>
<evidence type="ECO:0000313" key="14">
    <source>
        <dbReference type="EMBL" id="GED69845.1"/>
    </source>
</evidence>
<dbReference type="Gene3D" id="3.40.710.10">
    <property type="entry name" value="DD-peptidase/beta-lactamase superfamily"/>
    <property type="match status" value="1"/>
</dbReference>
<keyword evidence="10" id="KW-0961">Cell wall biogenesis/degradation</keyword>
<protein>
    <submittedName>
        <fullName evidence="14 15">Penicillin-binding protein</fullName>
    </submittedName>
</protein>
<reference evidence="16" key="1">
    <citation type="submission" date="2015-07" db="EMBL/GenBank/DDBJ databases">
        <title>Genome sequencing project for genomic taxonomy and phylogenomics of Bacillus-like bacteria.</title>
        <authorList>
            <person name="Liu B."/>
            <person name="Wang J."/>
            <person name="Zhu Y."/>
            <person name="Liu G."/>
            <person name="Chen Q."/>
            <person name="Chen Z."/>
            <person name="Lan J."/>
            <person name="Che J."/>
            <person name="Ge C."/>
            <person name="Shi H."/>
            <person name="Pan Z."/>
            <person name="Liu X."/>
        </authorList>
    </citation>
    <scope>NUCLEOTIDE SEQUENCE [LARGE SCALE GENOMIC DNA]</scope>
    <source>
        <strain evidence="16">DSM 9887</strain>
    </source>
</reference>
<dbReference type="Gene3D" id="3.90.1310.10">
    <property type="entry name" value="Penicillin-binding protein 2a (Domain 2)"/>
    <property type="match status" value="1"/>
</dbReference>
<evidence type="ECO:0000256" key="8">
    <source>
        <dbReference type="ARBA" id="ARBA00022989"/>
    </source>
</evidence>
<dbReference type="InterPro" id="IPR036138">
    <property type="entry name" value="PBP_dimer_sf"/>
</dbReference>
<dbReference type="GO" id="GO:0008360">
    <property type="term" value="P:regulation of cell shape"/>
    <property type="evidence" value="ECO:0007669"/>
    <property type="project" value="UniProtKB-KW"/>
</dbReference>
<dbReference type="Proteomes" id="UP000036834">
    <property type="component" value="Unassembled WGS sequence"/>
</dbReference>
<feature type="domain" description="Penicillin-binding protein dimerisation" evidence="13">
    <location>
        <begin position="59"/>
        <end position="252"/>
    </location>
</feature>
<feature type="domain" description="Penicillin-binding protein transpeptidase" evidence="12">
    <location>
        <begin position="300"/>
        <end position="665"/>
    </location>
</feature>
<evidence type="ECO:0000313" key="15">
    <source>
        <dbReference type="EMBL" id="KNB70692.1"/>
    </source>
</evidence>
<sequence length="676" mass="75953">MIPPSIQIDKKQRVNRLQILFFLVFLFFSTIIVRLMQLQIVKGDEFASELMSRSYKNDPIPAMRGNIYDRTGNIIAESRPSFVVVFHEKDTMNKESYISISEKLEKILGPVDRATLLKKMDVGYAFENGNYIRVPRQMPKYLEKELKSDLSPKEMAEIEERRGELEGIEVVMKPIRQYHPNQIAVQAVGYVRPYHVANQLDIGTYKSEQERYLPNQFVGLDGIELSYEAELRGRNGHRLYEVAADQTVVKELETILPERGNDITLTIDQRVQLAIRDSIREFLPKLRSTIFEARYAKSAYVVAIEIKTGKIVSMVSYPEYDPNVWIEGPDQKTYDQIKYAVTNGTIREAPYDARPLTGEAAEMENYKHPRSIVPSGSVIKPITVLLGLQEGIISTNDQWQDNGVYQYGRGSDQIKNDNRKANGMISPEKALQKSSNTYMARIGEELSKRKRGASASILQSYYHAFGLGIQTGVDLPNESRGKQDYLVMNENYGPLAAMVQASFGQQIRATTMQLAQYSATLANKGVRLQPQLVEKITGTDGTIVKSFQPHVLSEFPHPDAYWNLVKEGMVLVTKPGGTAVRAFEGLPYSVAAKTGTSEQDIYVPVTKSDPKTGEKKIQWKMHARITNGVSISYAPANDPKLAVAVVVPEGGYGGRSAAVITRSVYEAYDKYIGLQK</sequence>
<dbReference type="InterPro" id="IPR012338">
    <property type="entry name" value="Beta-lactam/transpept-like"/>
</dbReference>
<evidence type="ECO:0000259" key="13">
    <source>
        <dbReference type="Pfam" id="PF03717"/>
    </source>
</evidence>
<dbReference type="PATRIC" id="fig|54915.3.peg.2592"/>